<dbReference type="GO" id="GO:0043023">
    <property type="term" value="F:ribosomal large subunit binding"/>
    <property type="evidence" value="ECO:0007669"/>
    <property type="project" value="TreeGrafter"/>
</dbReference>
<proteinExistence type="predicted"/>
<dbReference type="InterPro" id="IPR008532">
    <property type="entry name" value="NFACT_RNA-bd"/>
</dbReference>
<name>A0A4R4KBH7_9BACT</name>
<dbReference type="Pfam" id="PF05670">
    <property type="entry name" value="NFACT-R_1"/>
    <property type="match status" value="1"/>
</dbReference>
<dbReference type="AlphaFoldDB" id="A0A4R4KBH7"/>
<comment type="caution">
    <text evidence="3">The sequence shown here is derived from an EMBL/GenBank/DDBJ whole genome shotgun (WGS) entry which is preliminary data.</text>
</comment>
<dbReference type="Pfam" id="PF05833">
    <property type="entry name" value="NFACT_N"/>
    <property type="match status" value="1"/>
</dbReference>
<evidence type="ECO:0000259" key="2">
    <source>
        <dbReference type="Pfam" id="PF05670"/>
    </source>
</evidence>
<organism evidence="3 4">
    <name type="scientific">Arundinibacter roseus</name>
    <dbReference type="NCBI Taxonomy" id="2070510"/>
    <lineage>
        <taxon>Bacteria</taxon>
        <taxon>Pseudomonadati</taxon>
        <taxon>Bacteroidota</taxon>
        <taxon>Cytophagia</taxon>
        <taxon>Cytophagales</taxon>
        <taxon>Spirosomataceae</taxon>
        <taxon>Arundinibacter</taxon>
    </lineage>
</organism>
<evidence type="ECO:0000313" key="4">
    <source>
        <dbReference type="Proteomes" id="UP000295706"/>
    </source>
</evidence>
<feature type="domain" description="NFACT RNA-binding" evidence="2">
    <location>
        <begin position="414"/>
        <end position="511"/>
    </location>
</feature>
<dbReference type="InterPro" id="IPR051608">
    <property type="entry name" value="RQC_Subunit_NEMF"/>
</dbReference>
<dbReference type="EMBL" id="SMJU01000006">
    <property type="protein sequence ID" value="TDB65234.1"/>
    <property type="molecule type" value="Genomic_DNA"/>
</dbReference>
<protein>
    <submittedName>
        <fullName evidence="3">DUF814 domain-containing protein</fullName>
    </submittedName>
</protein>
<accession>A0A4R4KBH7</accession>
<dbReference type="PANTHER" id="PTHR15239:SF6">
    <property type="entry name" value="RIBOSOME QUALITY CONTROL COMPLEX SUBUNIT NEMF"/>
    <property type="match status" value="1"/>
</dbReference>
<dbReference type="PANTHER" id="PTHR15239">
    <property type="entry name" value="NUCLEAR EXPORT MEDIATOR FACTOR NEMF"/>
    <property type="match status" value="1"/>
</dbReference>
<dbReference type="GO" id="GO:1990112">
    <property type="term" value="C:RQC complex"/>
    <property type="evidence" value="ECO:0007669"/>
    <property type="project" value="TreeGrafter"/>
</dbReference>
<dbReference type="GO" id="GO:0072344">
    <property type="term" value="P:rescue of stalled ribosome"/>
    <property type="evidence" value="ECO:0007669"/>
    <property type="project" value="TreeGrafter"/>
</dbReference>
<evidence type="ECO:0000313" key="3">
    <source>
        <dbReference type="EMBL" id="TDB65234.1"/>
    </source>
</evidence>
<dbReference type="GO" id="GO:0000049">
    <property type="term" value="F:tRNA binding"/>
    <property type="evidence" value="ECO:0007669"/>
    <property type="project" value="TreeGrafter"/>
</dbReference>
<reference evidence="3 4" key="1">
    <citation type="submission" date="2019-02" db="EMBL/GenBank/DDBJ databases">
        <title>Arundinibacter roseus gen. nov., sp. nov., a new member of the family Cytophagaceae.</title>
        <authorList>
            <person name="Szuroczki S."/>
            <person name="Khayer B."/>
            <person name="Sproer C."/>
            <person name="Toumi M."/>
            <person name="Szabo A."/>
            <person name="Felfoldi T."/>
            <person name="Schumann P."/>
            <person name="Toth E."/>
        </authorList>
    </citation>
    <scope>NUCLEOTIDE SEQUENCE [LARGE SCALE GENOMIC DNA]</scope>
    <source>
        <strain evidence="3 4">DMA-k-7a</strain>
    </source>
</reference>
<evidence type="ECO:0000256" key="1">
    <source>
        <dbReference type="SAM" id="Coils"/>
    </source>
</evidence>
<feature type="coiled-coil region" evidence="1">
    <location>
        <begin position="340"/>
        <end position="374"/>
    </location>
</feature>
<dbReference type="RefSeq" id="WP_132117506.1">
    <property type="nucleotide sequence ID" value="NZ_SMJU01000006.1"/>
</dbReference>
<keyword evidence="1" id="KW-0175">Coiled coil</keyword>
<sequence length="526" mass="60928">MHQNYYFLRQLAPHIHQKIVGKRFVEAFSQEKDELLMVFAEARGKVNFYKPFFLKASLRPDFSALSFPEQFDRARRNSIDLFTVLYDQVVIKVEVFLNERALGLYLEKGDLLVFKLFGNRSNIAHFNPQGAVVDLFNNKLTGDQNLSLTDLHRPLSQTYEVFLENNGAFETIFPTFGKVVKAYIEEEFKTIEQPKECWELLENTVQKLENPTFYLTRLNHIPTLSLLPVGHILEEFTDPLEAANRFYYAFARRSTIDKEKADWTKQLRKRLVQTENYLANSYKKLILLEEGRKNEEMGHILMANLHQISERSTQVELYDFYRDLPIIIKLKKDLSPQKNAEVYYRKAKNEKIEIEKLQESIAAREAELITLQQHLNAIDSIELLKELRGYLKKNGFTHAKTAIDPVQLFKKLDFQGFVILIGKNAKNNDLLTQQFAFKEDLWLHARDVSGSHVIIKYQAGKPFPVPVIERAAQIAAFYSKRRTDSLCPVIVTPKKYVRKPKGLPPGAVLIEKEEVILVEPLGEGNS</sequence>
<dbReference type="OrthoDB" id="9766163at2"/>
<gene>
    <name evidence="3" type="ORF">EZE20_11045</name>
</gene>
<keyword evidence="4" id="KW-1185">Reference proteome</keyword>
<dbReference type="Proteomes" id="UP000295706">
    <property type="component" value="Unassembled WGS sequence"/>
</dbReference>